<dbReference type="Proteomes" id="UP001279410">
    <property type="component" value="Unassembled WGS sequence"/>
</dbReference>
<sequence length="109" mass="12242">MTSSGKSPLSPDTPSSEEVSYEVNPKPPDHTFLSVPSKPAVIPEDPEEEDTSDSYEAKRKITPEEEMFKMAAKIKTFDEMEQEAKSKKNSRKESRVKIGDDSHETLEPN</sequence>
<dbReference type="EMBL" id="BRZM01000127">
    <property type="protein sequence ID" value="GLD68221.1"/>
    <property type="molecule type" value="Genomic_DNA"/>
</dbReference>
<name>A0AAD3RH68_LATJO</name>
<accession>A0AAD3RH68</accession>
<dbReference type="AlphaFoldDB" id="A0AAD3RH68"/>
<reference evidence="2" key="1">
    <citation type="submission" date="2022-08" db="EMBL/GenBank/DDBJ databases">
        <title>Genome sequencing of akame (Lates japonicus).</title>
        <authorList>
            <person name="Hashiguchi Y."/>
            <person name="Takahashi H."/>
        </authorList>
    </citation>
    <scope>NUCLEOTIDE SEQUENCE</scope>
    <source>
        <strain evidence="2">Kochi</strain>
    </source>
</reference>
<evidence type="ECO:0000313" key="3">
    <source>
        <dbReference type="Proteomes" id="UP001279410"/>
    </source>
</evidence>
<comment type="caution">
    <text evidence="2">The sequence shown here is derived from an EMBL/GenBank/DDBJ whole genome shotgun (WGS) entry which is preliminary data.</text>
</comment>
<organism evidence="2 3">
    <name type="scientific">Lates japonicus</name>
    <name type="common">Japanese lates</name>
    <dbReference type="NCBI Taxonomy" id="270547"/>
    <lineage>
        <taxon>Eukaryota</taxon>
        <taxon>Metazoa</taxon>
        <taxon>Chordata</taxon>
        <taxon>Craniata</taxon>
        <taxon>Vertebrata</taxon>
        <taxon>Euteleostomi</taxon>
        <taxon>Actinopterygii</taxon>
        <taxon>Neopterygii</taxon>
        <taxon>Teleostei</taxon>
        <taxon>Neoteleostei</taxon>
        <taxon>Acanthomorphata</taxon>
        <taxon>Carangaria</taxon>
        <taxon>Carangaria incertae sedis</taxon>
        <taxon>Centropomidae</taxon>
        <taxon>Lates</taxon>
    </lineage>
</organism>
<feature type="compositionally biased region" description="Polar residues" evidence="1">
    <location>
        <begin position="1"/>
        <end position="18"/>
    </location>
</feature>
<feature type="region of interest" description="Disordered" evidence="1">
    <location>
        <begin position="79"/>
        <end position="109"/>
    </location>
</feature>
<feature type="compositionally biased region" description="Acidic residues" evidence="1">
    <location>
        <begin position="44"/>
        <end position="53"/>
    </location>
</feature>
<protein>
    <submittedName>
        <fullName evidence="2">Ankyrin-2b isoform X3</fullName>
    </submittedName>
</protein>
<feature type="region of interest" description="Disordered" evidence="1">
    <location>
        <begin position="1"/>
        <end position="61"/>
    </location>
</feature>
<evidence type="ECO:0000313" key="2">
    <source>
        <dbReference type="EMBL" id="GLD68221.1"/>
    </source>
</evidence>
<evidence type="ECO:0000256" key="1">
    <source>
        <dbReference type="SAM" id="MobiDB-lite"/>
    </source>
</evidence>
<proteinExistence type="predicted"/>
<keyword evidence="3" id="KW-1185">Reference proteome</keyword>
<gene>
    <name evidence="2" type="ORF">AKAME5_001953200</name>
</gene>